<dbReference type="PANTHER" id="PTHR42780">
    <property type="entry name" value="SOLEUCYL-TRNA SYNTHETASE"/>
    <property type="match status" value="1"/>
</dbReference>
<gene>
    <name evidence="1" type="ORF">ACFQE1_18485</name>
</gene>
<proteinExistence type="predicted"/>
<comment type="caution">
    <text evidence="1">The sequence shown here is derived from an EMBL/GenBank/DDBJ whole genome shotgun (WGS) entry which is preliminary data.</text>
</comment>
<dbReference type="Pfam" id="PF19302">
    <property type="entry name" value="DUF5915"/>
    <property type="match status" value="1"/>
</dbReference>
<dbReference type="InterPro" id="IPR023586">
    <property type="entry name" value="Ile-tRNA-ligase_type2"/>
</dbReference>
<dbReference type="Proteomes" id="UP001596328">
    <property type="component" value="Unassembled WGS sequence"/>
</dbReference>
<organism evidence="1 2">
    <name type="scientific">Halobium palmae</name>
    <dbReference type="NCBI Taxonomy" id="1776492"/>
    <lineage>
        <taxon>Archaea</taxon>
        <taxon>Methanobacteriati</taxon>
        <taxon>Methanobacteriota</taxon>
        <taxon>Stenosarchaea group</taxon>
        <taxon>Halobacteria</taxon>
        <taxon>Halobacteriales</taxon>
        <taxon>Haloferacaceae</taxon>
        <taxon>Halobium</taxon>
    </lineage>
</organism>
<feature type="non-terminal residue" evidence="1">
    <location>
        <position position="1"/>
    </location>
</feature>
<keyword evidence="2" id="KW-1185">Reference proteome</keyword>
<evidence type="ECO:0000313" key="1">
    <source>
        <dbReference type="EMBL" id="MFC6726313.1"/>
    </source>
</evidence>
<sequence>RVVVESDDPAVREAVESLSDLFAERVNAREVAVVERFDELVERAEPKMSEIGPAFGGDSQKVMEAVEGATRDEVEAGVEVEGERYDLDESMVEYRAEPPEGISGAEFDGSTGSGSVYVDTRLTDELESEGYARDVVRRVQEMRKQLDLDVEEPIRTRLDVADERVAGFVDDHREFVAEETRTAEWADGDDAAFDLVEQWDVEGVEVTIGVKRVEGAEDAETPDAESA</sequence>
<reference evidence="1 2" key="1">
    <citation type="journal article" date="2019" name="Int. J. Syst. Evol. Microbiol.">
        <title>The Global Catalogue of Microorganisms (GCM) 10K type strain sequencing project: providing services to taxonomists for standard genome sequencing and annotation.</title>
        <authorList>
            <consortium name="The Broad Institute Genomics Platform"/>
            <consortium name="The Broad Institute Genome Sequencing Center for Infectious Disease"/>
            <person name="Wu L."/>
            <person name="Ma J."/>
        </authorList>
    </citation>
    <scope>NUCLEOTIDE SEQUENCE [LARGE SCALE GENOMIC DNA]</scope>
    <source>
        <strain evidence="1 2">NBRC 111368</strain>
    </source>
</reference>
<protein>
    <submittedName>
        <fullName evidence="1">DUF5915 domain-containing protein</fullName>
    </submittedName>
</protein>
<accession>A0ABD5S5H1</accession>
<dbReference type="EMBL" id="JBHSWU010001028">
    <property type="protein sequence ID" value="MFC6726313.1"/>
    <property type="molecule type" value="Genomic_DNA"/>
</dbReference>
<evidence type="ECO:0000313" key="2">
    <source>
        <dbReference type="Proteomes" id="UP001596328"/>
    </source>
</evidence>
<dbReference type="AlphaFoldDB" id="A0ABD5S5H1"/>
<name>A0ABD5S5H1_9EURY</name>
<dbReference type="PANTHER" id="PTHR42780:SF1">
    <property type="entry name" value="ISOLEUCINE--TRNA LIGASE, CYTOPLASMIC"/>
    <property type="match status" value="1"/>
</dbReference>